<dbReference type="AlphaFoldDB" id="A0AAD3DD13"/>
<dbReference type="InterPro" id="IPR046341">
    <property type="entry name" value="SET_dom_sf"/>
</dbReference>
<dbReference type="Pfam" id="PF13621">
    <property type="entry name" value="Cupin_8"/>
    <property type="match status" value="1"/>
</dbReference>
<dbReference type="SMART" id="SM00558">
    <property type="entry name" value="JmjC"/>
    <property type="match status" value="1"/>
</dbReference>
<dbReference type="SUPFAM" id="SSF51197">
    <property type="entry name" value="Clavaminate synthase-like"/>
    <property type="match status" value="1"/>
</dbReference>
<dbReference type="CDD" id="cd20071">
    <property type="entry name" value="SET_SMYD"/>
    <property type="match status" value="1"/>
</dbReference>
<organism evidence="4 5">
    <name type="scientific">Chaetoceros tenuissimus</name>
    <dbReference type="NCBI Taxonomy" id="426638"/>
    <lineage>
        <taxon>Eukaryota</taxon>
        <taxon>Sar</taxon>
        <taxon>Stramenopiles</taxon>
        <taxon>Ochrophyta</taxon>
        <taxon>Bacillariophyta</taxon>
        <taxon>Coscinodiscophyceae</taxon>
        <taxon>Chaetocerotophycidae</taxon>
        <taxon>Chaetocerotales</taxon>
        <taxon>Chaetocerotaceae</taxon>
        <taxon>Chaetoceros</taxon>
    </lineage>
</organism>
<dbReference type="PANTHER" id="PTHR47436:SF1">
    <property type="entry name" value="SET DOMAIN-CONTAINING PROTEIN"/>
    <property type="match status" value="1"/>
</dbReference>
<feature type="compositionally biased region" description="Acidic residues" evidence="1">
    <location>
        <begin position="560"/>
        <end position="587"/>
    </location>
</feature>
<evidence type="ECO:0000256" key="1">
    <source>
        <dbReference type="SAM" id="MobiDB-lite"/>
    </source>
</evidence>
<comment type="caution">
    <text evidence="4">The sequence shown here is derived from an EMBL/GenBank/DDBJ whole genome shotgun (WGS) entry which is preliminary data.</text>
</comment>
<feature type="region of interest" description="Disordered" evidence="1">
    <location>
        <begin position="339"/>
        <end position="378"/>
    </location>
</feature>
<protein>
    <recommendedName>
        <fullName evidence="6">JmjC domain-containing protein</fullName>
    </recommendedName>
</protein>
<evidence type="ECO:0008006" key="6">
    <source>
        <dbReference type="Google" id="ProtNLM"/>
    </source>
</evidence>
<dbReference type="InterPro" id="IPR001214">
    <property type="entry name" value="SET_dom"/>
</dbReference>
<feature type="domain" description="SET" evidence="2">
    <location>
        <begin position="280"/>
        <end position="510"/>
    </location>
</feature>
<dbReference type="PROSITE" id="PS51184">
    <property type="entry name" value="JMJC"/>
    <property type="match status" value="1"/>
</dbReference>
<proteinExistence type="predicted"/>
<dbReference type="PROSITE" id="PS50280">
    <property type="entry name" value="SET"/>
    <property type="match status" value="1"/>
</dbReference>
<sequence length="1027" mass="115197">MKDRFVRKDDAFRGRHLCATEHIAKDEVIFVERPLLSLQSVANSHQGALCCRSCRAFVGGPDLCMLLASGKLNRDGVWSYYNENESEILGLGSANENLNYKMVPCRNNCGELFCSKKCENECHLAGHDLLCTGLIPEGKNETECEELHPLLQFKVHAVQSNEIFLLVADLVAAVVSIRRRQIARDLMLRERNDDSTGNDKDALEKLLAPYLDFTLVPWWEVATAHMINDPMKMTECVHLNKTLRELCDTSSKLLKEAFVCIDGDDEFKDTLKMAMDECQEKYAIFSENFFGKIIGSFEQNSLGIRARSPLCRDILENADLRKRRHEELVTIIDLAGMIGDDDENDEDEAEENDHNVPADTVEKDSSLDTTEIDSRGENGYDYSVEDIASFLATLKIDEQGLGFKDKGSDAVNNEGVDEAEGEGDDDDHDDVDNVMGDDLDAMFVPLDGTCMYSITCKQNHSCDANVVPRYSYSCAGGGMMARWGKDYPLVIQCVAKRDIAPGEELCISYIDADASYENRQALLLNYGFKCICSKCFRECNGNEDDQNVVKRDVSASNEDIFGEDDPFGEDDDTDESSGTGDDESVEENGDSMIMERLQNLNSSLSQLTIGAIPMVIAAPSIAFINQLGAQLSQNIANTTHENAEIVIMLKKTIDCMMCKDFCGLKAVSDVAEKACISLLHEHKMWPDALMREAHGCFCVMSALSHGQHGNYIHAIQYLDKASIFGLPRDRVESLFQYLEYHARRITCSHTSSYSQMAIIPDYSDENLRKLIFSKGLSKPIVNPVEEVDFEDFVENKQIFGQQPFVVRNYAAKFPAISKWRHLSYFANNFGPRIVPIEHGLMSTKQGMKEELLTIDDFIQFHMAPSTEHTIFALDDATGKVAYLAQHQLLDQIPELRNDVITPSQCGEGGPIQTNAWIGTGGTRTPLHFDTYSNLFIQLVGSKYVRLYNQSEREKLYVLKGKDGSNYALQGNMSAVDCEKENFNLHPEAENAEFVEVVLLPGDLLFIPEKVWHYVRGITTSASVNFWW</sequence>
<dbReference type="GO" id="GO:0008168">
    <property type="term" value="F:methyltransferase activity"/>
    <property type="evidence" value="ECO:0007669"/>
    <property type="project" value="InterPro"/>
</dbReference>
<feature type="compositionally biased region" description="Acidic residues" evidence="1">
    <location>
        <begin position="339"/>
        <end position="351"/>
    </location>
</feature>
<dbReference type="PANTHER" id="PTHR47436">
    <property type="entry name" value="HISTONE-LYSINE N-METHYLTRANSFERASE ATXR2"/>
    <property type="match status" value="1"/>
</dbReference>
<keyword evidence="5" id="KW-1185">Reference proteome</keyword>
<evidence type="ECO:0000313" key="4">
    <source>
        <dbReference type="EMBL" id="GFH60730.1"/>
    </source>
</evidence>
<feature type="domain" description="JmjC" evidence="3">
    <location>
        <begin position="881"/>
        <end position="1027"/>
    </location>
</feature>
<accession>A0AAD3DD13</accession>
<dbReference type="Pfam" id="PF00856">
    <property type="entry name" value="SET"/>
    <property type="match status" value="1"/>
</dbReference>
<feature type="compositionally biased region" description="Acidic residues" evidence="1">
    <location>
        <begin position="415"/>
        <end position="429"/>
    </location>
</feature>
<gene>
    <name evidence="4" type="ORF">CTEN210_17206</name>
</gene>
<feature type="region of interest" description="Disordered" evidence="1">
    <location>
        <begin position="550"/>
        <end position="587"/>
    </location>
</feature>
<dbReference type="Proteomes" id="UP001054902">
    <property type="component" value="Unassembled WGS sequence"/>
</dbReference>
<dbReference type="InterPro" id="IPR044237">
    <property type="entry name" value="ATXR2-like"/>
</dbReference>
<dbReference type="Gene3D" id="2.60.120.650">
    <property type="entry name" value="Cupin"/>
    <property type="match status" value="1"/>
</dbReference>
<evidence type="ECO:0000313" key="5">
    <source>
        <dbReference type="Proteomes" id="UP001054902"/>
    </source>
</evidence>
<reference evidence="4 5" key="1">
    <citation type="journal article" date="2021" name="Sci. Rep.">
        <title>The genome of the diatom Chaetoceros tenuissimus carries an ancient integrated fragment of an extant virus.</title>
        <authorList>
            <person name="Hongo Y."/>
            <person name="Kimura K."/>
            <person name="Takaki Y."/>
            <person name="Yoshida Y."/>
            <person name="Baba S."/>
            <person name="Kobayashi G."/>
            <person name="Nagasaki K."/>
            <person name="Hano T."/>
            <person name="Tomaru Y."/>
        </authorList>
    </citation>
    <scope>NUCLEOTIDE SEQUENCE [LARGE SCALE GENOMIC DNA]</scope>
    <source>
        <strain evidence="4 5">NIES-3715</strain>
    </source>
</reference>
<name>A0AAD3DD13_9STRA</name>
<dbReference type="EMBL" id="BLLK01000069">
    <property type="protein sequence ID" value="GFH60730.1"/>
    <property type="molecule type" value="Genomic_DNA"/>
</dbReference>
<evidence type="ECO:0000259" key="3">
    <source>
        <dbReference type="PROSITE" id="PS51184"/>
    </source>
</evidence>
<dbReference type="Gene3D" id="2.170.270.10">
    <property type="entry name" value="SET domain"/>
    <property type="match status" value="1"/>
</dbReference>
<dbReference type="InterPro" id="IPR003347">
    <property type="entry name" value="JmjC_dom"/>
</dbReference>
<feature type="compositionally biased region" description="Basic and acidic residues" evidence="1">
    <location>
        <begin position="352"/>
        <end position="378"/>
    </location>
</feature>
<dbReference type="SUPFAM" id="SSF82199">
    <property type="entry name" value="SET domain"/>
    <property type="match status" value="1"/>
</dbReference>
<feature type="region of interest" description="Disordered" evidence="1">
    <location>
        <begin position="405"/>
        <end position="429"/>
    </location>
</feature>
<dbReference type="InterPro" id="IPR041667">
    <property type="entry name" value="Cupin_8"/>
</dbReference>
<evidence type="ECO:0000259" key="2">
    <source>
        <dbReference type="PROSITE" id="PS50280"/>
    </source>
</evidence>